<dbReference type="InterPro" id="IPR036396">
    <property type="entry name" value="Cyt_P450_sf"/>
</dbReference>
<dbReference type="OrthoDB" id="1470350at2759"/>
<evidence type="ECO:0000256" key="7">
    <source>
        <dbReference type="ARBA" id="ARBA00022723"/>
    </source>
</evidence>
<evidence type="ECO:0000256" key="2">
    <source>
        <dbReference type="ARBA" id="ARBA00004370"/>
    </source>
</evidence>
<feature type="binding site" description="axial binding residue" evidence="13">
    <location>
        <position position="471"/>
    </location>
    <ligand>
        <name>heme</name>
        <dbReference type="ChEBI" id="CHEBI:30413"/>
    </ligand>
    <ligandPart>
        <name>Fe</name>
        <dbReference type="ChEBI" id="CHEBI:18248"/>
    </ligandPart>
</feature>
<accession>A0A8H6YM18</accession>
<keyword evidence="10 13" id="KW-0408">Iron</keyword>
<comment type="cofactor">
    <cofactor evidence="1 13">
        <name>heme</name>
        <dbReference type="ChEBI" id="CHEBI:30413"/>
    </cofactor>
</comment>
<keyword evidence="16" id="KW-1185">Reference proteome</keyword>
<dbReference type="Gene3D" id="1.10.630.10">
    <property type="entry name" value="Cytochrome P450"/>
    <property type="match status" value="1"/>
</dbReference>
<dbReference type="EMBL" id="JACAZI010000005">
    <property type="protein sequence ID" value="KAF7360365.1"/>
    <property type="molecule type" value="Genomic_DNA"/>
</dbReference>
<evidence type="ECO:0000313" key="16">
    <source>
        <dbReference type="Proteomes" id="UP000620124"/>
    </source>
</evidence>
<keyword evidence="8" id="KW-1133">Transmembrane helix</keyword>
<dbReference type="PANTHER" id="PTHR24305:SF166">
    <property type="entry name" value="CYTOCHROME P450 12A4, MITOCHONDRIAL-RELATED"/>
    <property type="match status" value="1"/>
</dbReference>
<keyword evidence="6" id="KW-0812">Transmembrane</keyword>
<dbReference type="PRINTS" id="PR00463">
    <property type="entry name" value="EP450I"/>
</dbReference>
<dbReference type="SUPFAM" id="SSF48264">
    <property type="entry name" value="Cytochrome P450"/>
    <property type="match status" value="1"/>
</dbReference>
<keyword evidence="9 14" id="KW-0560">Oxidoreductase</keyword>
<reference evidence="15" key="1">
    <citation type="submission" date="2020-05" db="EMBL/GenBank/DDBJ databases">
        <title>Mycena genomes resolve the evolution of fungal bioluminescence.</title>
        <authorList>
            <person name="Tsai I.J."/>
        </authorList>
    </citation>
    <scope>NUCLEOTIDE SEQUENCE</scope>
    <source>
        <strain evidence="15">CCC161011</strain>
    </source>
</reference>
<keyword evidence="11 14" id="KW-0503">Monooxygenase</keyword>
<dbReference type="AlphaFoldDB" id="A0A8H6YM18"/>
<organism evidence="15 16">
    <name type="scientific">Mycena venus</name>
    <dbReference type="NCBI Taxonomy" id="2733690"/>
    <lineage>
        <taxon>Eukaryota</taxon>
        <taxon>Fungi</taxon>
        <taxon>Dikarya</taxon>
        <taxon>Basidiomycota</taxon>
        <taxon>Agaricomycotina</taxon>
        <taxon>Agaricomycetes</taxon>
        <taxon>Agaricomycetidae</taxon>
        <taxon>Agaricales</taxon>
        <taxon>Marasmiineae</taxon>
        <taxon>Mycenaceae</taxon>
        <taxon>Mycena</taxon>
    </lineage>
</organism>
<evidence type="ECO:0000256" key="4">
    <source>
        <dbReference type="ARBA" id="ARBA00010617"/>
    </source>
</evidence>
<name>A0A8H6YM18_9AGAR</name>
<evidence type="ECO:0000256" key="6">
    <source>
        <dbReference type="ARBA" id="ARBA00022692"/>
    </source>
</evidence>
<evidence type="ECO:0000256" key="9">
    <source>
        <dbReference type="ARBA" id="ARBA00023002"/>
    </source>
</evidence>
<dbReference type="Pfam" id="PF00067">
    <property type="entry name" value="p450"/>
    <property type="match status" value="1"/>
</dbReference>
<dbReference type="GO" id="GO:0004497">
    <property type="term" value="F:monooxygenase activity"/>
    <property type="evidence" value="ECO:0007669"/>
    <property type="project" value="UniProtKB-KW"/>
</dbReference>
<sequence length="535" mass="60247">MVFTIPLFGGEFKVDFSPVSALLVLLGLWVLRRVLTVVRILGTHSAFPRIHSAFHPFRLPGALFPTLSWTTGVNWHWVRRFQTYRQSETVNLTPIISGTPWLWTSNIEVGRQVITGAHKTSFYKPASASQALLLWGMNLVAADGQMWRKHRRVVGPAFNSELYKLVWKQTAHTYRDMVRTDGWDAKDIVDVPVIQNLTTKLAFLVITSCGFGFESTWATPPKSNDNEMPVQEALRIVAETHMLMIIVPEWILHLPIPKFTAARMARDRLAAFMRDQVAERKAEVAAGNSTRADAFTMLVKANQDESSKYQLDDGELIGNIFVLLFAGHETTAHTLAGTLGFMAIHDEIQDEVVEQIISVVGTDREPEFEDYSKLEKVAAIFYESARMFPAGHVLIREAMEDTVITVPNPVGEEGSKSVPVLKGTTIVVDMVGVQYNPRYFDDPEVYRPSRWYGLPQDSELFTAFSVGPRACIGRRFATVEATCFLALLLRDWKVLPVLCNGETKEAWGARMMDANIVLTLGVHDIPLRFERRHQA</sequence>
<comment type="caution">
    <text evidence="15">The sequence shown here is derived from an EMBL/GenBank/DDBJ whole genome shotgun (WGS) entry which is preliminary data.</text>
</comment>
<dbReference type="InterPro" id="IPR001128">
    <property type="entry name" value="Cyt_P450"/>
</dbReference>
<evidence type="ECO:0000256" key="11">
    <source>
        <dbReference type="ARBA" id="ARBA00023033"/>
    </source>
</evidence>
<protein>
    <recommendedName>
        <fullName evidence="17">Cytochrome P450</fullName>
    </recommendedName>
</protein>
<keyword evidence="12" id="KW-0472">Membrane</keyword>
<dbReference type="InterPro" id="IPR002401">
    <property type="entry name" value="Cyt_P450_E_grp-I"/>
</dbReference>
<dbReference type="InterPro" id="IPR017972">
    <property type="entry name" value="Cyt_P450_CS"/>
</dbReference>
<evidence type="ECO:0000256" key="13">
    <source>
        <dbReference type="PIRSR" id="PIRSR602401-1"/>
    </source>
</evidence>
<evidence type="ECO:0000256" key="14">
    <source>
        <dbReference type="RuleBase" id="RU000461"/>
    </source>
</evidence>
<comment type="similarity">
    <text evidence="4 14">Belongs to the cytochrome P450 family.</text>
</comment>
<evidence type="ECO:0000256" key="12">
    <source>
        <dbReference type="ARBA" id="ARBA00023136"/>
    </source>
</evidence>
<dbReference type="GO" id="GO:0016705">
    <property type="term" value="F:oxidoreductase activity, acting on paired donors, with incorporation or reduction of molecular oxygen"/>
    <property type="evidence" value="ECO:0007669"/>
    <property type="project" value="InterPro"/>
</dbReference>
<gene>
    <name evidence="15" type="ORF">MVEN_00766200</name>
</gene>
<proteinExistence type="inferred from homology"/>
<dbReference type="GO" id="GO:0020037">
    <property type="term" value="F:heme binding"/>
    <property type="evidence" value="ECO:0007669"/>
    <property type="project" value="InterPro"/>
</dbReference>
<keyword evidence="7 13" id="KW-0479">Metal-binding</keyword>
<evidence type="ECO:0000256" key="5">
    <source>
        <dbReference type="ARBA" id="ARBA00022617"/>
    </source>
</evidence>
<dbReference type="Proteomes" id="UP000620124">
    <property type="component" value="Unassembled WGS sequence"/>
</dbReference>
<dbReference type="InterPro" id="IPR050121">
    <property type="entry name" value="Cytochrome_P450_monoxygenase"/>
</dbReference>
<dbReference type="PRINTS" id="PR00385">
    <property type="entry name" value="P450"/>
</dbReference>
<evidence type="ECO:0000256" key="3">
    <source>
        <dbReference type="ARBA" id="ARBA00004721"/>
    </source>
</evidence>
<comment type="pathway">
    <text evidence="3">Secondary metabolite biosynthesis; terpenoid biosynthesis.</text>
</comment>
<evidence type="ECO:0000256" key="8">
    <source>
        <dbReference type="ARBA" id="ARBA00022989"/>
    </source>
</evidence>
<dbReference type="PROSITE" id="PS00086">
    <property type="entry name" value="CYTOCHROME_P450"/>
    <property type="match status" value="1"/>
</dbReference>
<dbReference type="PANTHER" id="PTHR24305">
    <property type="entry name" value="CYTOCHROME P450"/>
    <property type="match status" value="1"/>
</dbReference>
<keyword evidence="5 13" id="KW-0349">Heme</keyword>
<dbReference type="GO" id="GO:0016020">
    <property type="term" value="C:membrane"/>
    <property type="evidence" value="ECO:0007669"/>
    <property type="project" value="UniProtKB-SubCell"/>
</dbReference>
<evidence type="ECO:0000256" key="1">
    <source>
        <dbReference type="ARBA" id="ARBA00001971"/>
    </source>
</evidence>
<evidence type="ECO:0000313" key="15">
    <source>
        <dbReference type="EMBL" id="KAF7360365.1"/>
    </source>
</evidence>
<dbReference type="GO" id="GO:0005506">
    <property type="term" value="F:iron ion binding"/>
    <property type="evidence" value="ECO:0007669"/>
    <property type="project" value="InterPro"/>
</dbReference>
<comment type="subcellular location">
    <subcellularLocation>
        <location evidence="2">Membrane</location>
    </subcellularLocation>
</comment>
<evidence type="ECO:0000256" key="10">
    <source>
        <dbReference type="ARBA" id="ARBA00023004"/>
    </source>
</evidence>
<evidence type="ECO:0008006" key="17">
    <source>
        <dbReference type="Google" id="ProtNLM"/>
    </source>
</evidence>